<dbReference type="Proteomes" id="UP000189761">
    <property type="component" value="Unassembled WGS sequence"/>
</dbReference>
<dbReference type="InterPro" id="IPR021338">
    <property type="entry name" value="DUF2953"/>
</dbReference>
<gene>
    <name evidence="2" type="ORF">BWZ43_10900</name>
</gene>
<evidence type="ECO:0008006" key="4">
    <source>
        <dbReference type="Google" id="ProtNLM"/>
    </source>
</evidence>
<dbReference type="AlphaFoldDB" id="A0A8E2IEB9"/>
<evidence type="ECO:0000313" key="2">
    <source>
        <dbReference type="EMBL" id="OOP68326.1"/>
    </source>
</evidence>
<dbReference type="Pfam" id="PF11167">
    <property type="entry name" value="DUF2953"/>
    <property type="match status" value="1"/>
</dbReference>
<keyword evidence="1" id="KW-1133">Transmembrane helix</keyword>
<feature type="transmembrane region" description="Helical" evidence="1">
    <location>
        <begin position="6"/>
        <end position="27"/>
    </location>
</feature>
<sequence length="225" mass="25658">MIVALIIIAIIFLLFLVIWFTTVSILIDFSHRQDDDHLIIQLIIWKVIRYKIKVPKIKVEQDEPTITFKKETNTGANEHSEITPEEISDKLADFKELLEHVLGLKTIISKFLKRIKVEQLEWYTTIGLKDAALTGKMTGVIWAVKGLLIAFLSMHMNLIQLPTYSVTPSFQIPLSETTLKCMFKLRIGNAILAGLKVFKFWRGGKGSFRTKPLSKVSKEDPGQSM</sequence>
<name>A0A8E2IEB9_9BACI</name>
<accession>A0A8E2IEB9</accession>
<proteinExistence type="predicted"/>
<protein>
    <recommendedName>
        <fullName evidence="4">DUF2953 domain-containing protein</fullName>
    </recommendedName>
</protein>
<comment type="caution">
    <text evidence="2">The sequence shown here is derived from an EMBL/GenBank/DDBJ whole genome shotgun (WGS) entry which is preliminary data.</text>
</comment>
<evidence type="ECO:0000313" key="3">
    <source>
        <dbReference type="Proteomes" id="UP000189761"/>
    </source>
</evidence>
<reference evidence="2 3" key="1">
    <citation type="submission" date="2017-01" db="EMBL/GenBank/DDBJ databases">
        <title>Draft genome sequence of Bacillus oleronius.</title>
        <authorList>
            <person name="Allam M."/>
        </authorList>
    </citation>
    <scope>NUCLEOTIDE SEQUENCE [LARGE SCALE GENOMIC DNA]</scope>
    <source>
        <strain evidence="2 3">DSM 9356</strain>
    </source>
</reference>
<organism evidence="2 3">
    <name type="scientific">Heyndrickxia oleronia</name>
    <dbReference type="NCBI Taxonomy" id="38875"/>
    <lineage>
        <taxon>Bacteria</taxon>
        <taxon>Bacillati</taxon>
        <taxon>Bacillota</taxon>
        <taxon>Bacilli</taxon>
        <taxon>Bacillales</taxon>
        <taxon>Bacillaceae</taxon>
        <taxon>Heyndrickxia</taxon>
    </lineage>
</organism>
<keyword evidence="1" id="KW-0812">Transmembrane</keyword>
<dbReference type="RefSeq" id="WP_078110167.1">
    <property type="nucleotide sequence ID" value="NZ_CP065424.1"/>
</dbReference>
<keyword evidence="3" id="KW-1185">Reference proteome</keyword>
<dbReference type="EMBL" id="MTLA01000117">
    <property type="protein sequence ID" value="OOP68326.1"/>
    <property type="molecule type" value="Genomic_DNA"/>
</dbReference>
<keyword evidence="1" id="KW-0472">Membrane</keyword>
<evidence type="ECO:0000256" key="1">
    <source>
        <dbReference type="SAM" id="Phobius"/>
    </source>
</evidence>